<dbReference type="InterPro" id="IPR036412">
    <property type="entry name" value="HAD-like_sf"/>
</dbReference>
<dbReference type="InterPro" id="IPR051400">
    <property type="entry name" value="HAD-like_hydrolase"/>
</dbReference>
<name>A0ABZ0SEK2_9GAMM</name>
<keyword evidence="3" id="KW-0460">Magnesium</keyword>
<dbReference type="SFLD" id="SFLDS00003">
    <property type="entry name" value="Haloacid_Dehalogenase"/>
    <property type="match status" value="1"/>
</dbReference>
<dbReference type="Gene3D" id="3.40.50.1000">
    <property type="entry name" value="HAD superfamily/HAD-like"/>
    <property type="match status" value="1"/>
</dbReference>
<dbReference type="PRINTS" id="PR00413">
    <property type="entry name" value="HADHALOGNASE"/>
</dbReference>
<evidence type="ECO:0000313" key="4">
    <source>
        <dbReference type="EMBL" id="WPL19084.1"/>
    </source>
</evidence>
<evidence type="ECO:0000313" key="5">
    <source>
        <dbReference type="Proteomes" id="UP001432180"/>
    </source>
</evidence>
<evidence type="ECO:0000256" key="3">
    <source>
        <dbReference type="ARBA" id="ARBA00022842"/>
    </source>
</evidence>
<comment type="cofactor">
    <cofactor evidence="1">
        <name>Mg(2+)</name>
        <dbReference type="ChEBI" id="CHEBI:18420"/>
    </cofactor>
</comment>
<sequence>MTSTYRLLTLDLDDTLWPCQPTIDRAEARFHAWLDERVPRLAAAHDLASLRRHRRELYVARPEIAHDMTALRQVSLELLLTEFDYAPSLAAEAVALFCAHRNLVAPYAEVPGVLAVLGRDYRLVSVTNGNADVALTPLKDCFHHSLTAAGVGAAKPDPAIFEAAMRWAGVSPAETLHVGDDPLRDIQAARHCGLDAIWVNRHDLSWPEDLEPPMAEVADLHGLSAWLEEAGQRSGRDEV</sequence>
<reference evidence="4 5" key="1">
    <citation type="journal article" date="2023" name="Microorganisms">
        <title>Thiorhodovibrio frisius and Trv. litoralis spp. nov., Two Novel Members from a Clade of Fastidious Purple Sulfur Bacteria That Exhibit Unique Red-Shifted Light-Harvesting Capabilities.</title>
        <authorList>
            <person name="Methner A."/>
            <person name="Kuzyk S.B."/>
            <person name="Petersen J."/>
            <person name="Bauer S."/>
            <person name="Brinkmann H."/>
            <person name="Sichau K."/>
            <person name="Wanner G."/>
            <person name="Wolf J."/>
            <person name="Neumann-Schaal M."/>
            <person name="Henke P."/>
            <person name="Tank M."/>
            <person name="Sproer C."/>
            <person name="Bunk B."/>
            <person name="Overmann J."/>
        </authorList>
    </citation>
    <scope>NUCLEOTIDE SEQUENCE [LARGE SCALE GENOMIC DNA]</scope>
    <source>
        <strain evidence="4 5">DSM 6702</strain>
    </source>
</reference>
<dbReference type="InterPro" id="IPR023214">
    <property type="entry name" value="HAD_sf"/>
</dbReference>
<dbReference type="PANTHER" id="PTHR46470:SF4">
    <property type="entry name" value="5-AMINO-6-(5-PHOSPHO-D-RIBITYLAMINO)URACIL PHOSPHATASE YIGB"/>
    <property type="match status" value="1"/>
</dbReference>
<dbReference type="EMBL" id="CP121472">
    <property type="protein sequence ID" value="WPL19084.1"/>
    <property type="molecule type" value="Genomic_DNA"/>
</dbReference>
<dbReference type="Proteomes" id="UP001432180">
    <property type="component" value="Chromosome"/>
</dbReference>
<evidence type="ECO:0000256" key="2">
    <source>
        <dbReference type="ARBA" id="ARBA00022801"/>
    </source>
</evidence>
<dbReference type="InterPro" id="IPR006439">
    <property type="entry name" value="HAD-SF_hydro_IA"/>
</dbReference>
<accession>A0ABZ0SEK2</accession>
<dbReference type="GO" id="GO:0016787">
    <property type="term" value="F:hydrolase activity"/>
    <property type="evidence" value="ECO:0007669"/>
    <property type="project" value="UniProtKB-KW"/>
</dbReference>
<protein>
    <submittedName>
        <fullName evidence="4">Flavin mononucleotide phosphatase YigB</fullName>
        <ecNumber evidence="4">3.1.3.-</ecNumber>
    </submittedName>
</protein>
<keyword evidence="5" id="KW-1185">Reference proteome</keyword>
<dbReference type="SUPFAM" id="SSF56784">
    <property type="entry name" value="HAD-like"/>
    <property type="match status" value="1"/>
</dbReference>
<proteinExistence type="predicted"/>
<gene>
    <name evidence="4" type="primary">yigB</name>
    <name evidence="4" type="ORF">Thiowin_04188</name>
</gene>
<dbReference type="RefSeq" id="WP_328984831.1">
    <property type="nucleotide sequence ID" value="NZ_CP121472.1"/>
</dbReference>
<evidence type="ECO:0000256" key="1">
    <source>
        <dbReference type="ARBA" id="ARBA00001946"/>
    </source>
</evidence>
<dbReference type="EC" id="3.1.3.-" evidence="4"/>
<dbReference type="SFLD" id="SFLDG01129">
    <property type="entry name" value="C1.5:_HAD__Beta-PGM__Phosphata"/>
    <property type="match status" value="1"/>
</dbReference>
<organism evidence="4 5">
    <name type="scientific">Thiorhodovibrio winogradskyi</name>
    <dbReference type="NCBI Taxonomy" id="77007"/>
    <lineage>
        <taxon>Bacteria</taxon>
        <taxon>Pseudomonadati</taxon>
        <taxon>Pseudomonadota</taxon>
        <taxon>Gammaproteobacteria</taxon>
        <taxon>Chromatiales</taxon>
        <taxon>Chromatiaceae</taxon>
        <taxon>Thiorhodovibrio</taxon>
    </lineage>
</organism>
<keyword evidence="2 4" id="KW-0378">Hydrolase</keyword>
<dbReference type="PANTHER" id="PTHR46470">
    <property type="entry name" value="N-ACYLNEURAMINATE-9-PHOSPHATASE"/>
    <property type="match status" value="1"/>
</dbReference>
<dbReference type="NCBIfam" id="TIGR01509">
    <property type="entry name" value="HAD-SF-IA-v3"/>
    <property type="match status" value="1"/>
</dbReference>
<dbReference type="NCBIfam" id="TIGR01549">
    <property type="entry name" value="HAD-SF-IA-v1"/>
    <property type="match status" value="1"/>
</dbReference>
<dbReference type="Pfam" id="PF00702">
    <property type="entry name" value="Hydrolase"/>
    <property type="match status" value="1"/>
</dbReference>
<dbReference type="Gene3D" id="1.20.120.1600">
    <property type="match status" value="1"/>
</dbReference>